<dbReference type="KEGG" id="ttf:THTE_0760"/>
<proteinExistence type="predicted"/>
<organism evidence="2 3">
    <name type="scientific">Thermogutta terrifontis</name>
    <dbReference type="NCBI Taxonomy" id="1331910"/>
    <lineage>
        <taxon>Bacteria</taxon>
        <taxon>Pseudomonadati</taxon>
        <taxon>Planctomycetota</taxon>
        <taxon>Planctomycetia</taxon>
        <taxon>Pirellulales</taxon>
        <taxon>Thermoguttaceae</taxon>
        <taxon>Thermogutta</taxon>
    </lineage>
</organism>
<accession>A0A286RBM3</accession>
<gene>
    <name evidence="2" type="ORF">THTE_0760</name>
</gene>
<feature type="region of interest" description="Disordered" evidence="1">
    <location>
        <begin position="1"/>
        <end position="30"/>
    </location>
</feature>
<evidence type="ECO:0000313" key="3">
    <source>
        <dbReference type="Proteomes" id="UP000215086"/>
    </source>
</evidence>
<evidence type="ECO:0000313" key="2">
    <source>
        <dbReference type="EMBL" id="ASV73362.1"/>
    </source>
</evidence>
<reference evidence="2 3" key="1">
    <citation type="journal article" name="Front. Microbiol.">
        <title>Sugar Metabolism of the First Thermophilic Planctomycete Thermogutta terrifontis: Comparative Genomic and Transcriptomic Approaches.</title>
        <authorList>
            <person name="Elcheninov A.G."/>
            <person name="Menzel P."/>
            <person name="Gudbergsdottir S.R."/>
            <person name="Slesarev A.I."/>
            <person name="Kadnikov V.V."/>
            <person name="Krogh A."/>
            <person name="Bonch-Osmolovskaya E.A."/>
            <person name="Peng X."/>
            <person name="Kublanov I.V."/>
        </authorList>
    </citation>
    <scope>NUCLEOTIDE SEQUENCE [LARGE SCALE GENOMIC DNA]</scope>
    <source>
        <strain evidence="2 3">R1</strain>
    </source>
</reference>
<keyword evidence="3" id="KW-1185">Reference proteome</keyword>
<dbReference type="AlphaFoldDB" id="A0A286RBM3"/>
<sequence length="62" mass="6652">MSVTVLSGPKPARVDRLHTDGCPAQSRDDSPRFVKIPLTQDAESVLSTFNTMSAKGVTACIF</sequence>
<protein>
    <submittedName>
        <fullName evidence="2">Uncharacterized protein</fullName>
    </submittedName>
</protein>
<dbReference type="EMBL" id="CP018477">
    <property type="protein sequence ID" value="ASV73362.1"/>
    <property type="molecule type" value="Genomic_DNA"/>
</dbReference>
<dbReference type="Proteomes" id="UP000215086">
    <property type="component" value="Chromosome"/>
</dbReference>
<evidence type="ECO:0000256" key="1">
    <source>
        <dbReference type="SAM" id="MobiDB-lite"/>
    </source>
</evidence>
<name>A0A286RBM3_9BACT</name>